<dbReference type="Gene3D" id="3.30.560.10">
    <property type="entry name" value="Glucose Oxidase, domain 3"/>
    <property type="match status" value="2"/>
</dbReference>
<dbReference type="Gene3D" id="3.50.50.60">
    <property type="entry name" value="FAD/NAD(P)-binding domain"/>
    <property type="match status" value="2"/>
</dbReference>
<comment type="similarity">
    <text evidence="1 2">Belongs to the GMC oxidoreductase family.</text>
</comment>
<dbReference type="AlphaFoldDB" id="A0A8T9CHL7"/>
<name>A0A8T9CHL7_9HELO</name>
<dbReference type="PANTHER" id="PTHR11552:SF115">
    <property type="entry name" value="DEHYDROGENASE XPTC-RELATED"/>
    <property type="match status" value="1"/>
</dbReference>
<reference evidence="5 6" key="1">
    <citation type="submission" date="2018-05" db="EMBL/GenBank/DDBJ databases">
        <title>Genome sequencing and assembly of the regulated plant pathogen Lachnellula willkommii and related sister species for the development of diagnostic species identification markers.</title>
        <authorList>
            <person name="Giroux E."/>
            <person name="Bilodeau G."/>
        </authorList>
    </citation>
    <scope>NUCLEOTIDE SEQUENCE [LARGE SCALE GENOMIC DNA]</scope>
    <source>
        <strain evidence="5 6">CBS 268.59</strain>
    </source>
</reference>
<dbReference type="InterPro" id="IPR045518">
    <property type="entry name" value="2EXR"/>
</dbReference>
<sequence>MSINWSARGFPLSASNSSNIFDFIVIGGGTAGLAVATRISQGLNNSRILVLEAGPDGRNEPGISVPGRKGSTIGTKYDWNLTSVPQVNISNRKISMTRGKVLGGSSALNLMTWDRASVADYDAWEKLGNPGWNWKNMISAMLKVENFFPSSEYGVEGVGHGGQALGISQNLQSLNGTPLGVMRQPSNIRKEDYTQPYSPAYLSLASSNLVVRTDTRVAKIDFDGKTAIGITLENGAIMSATKEVILSAGSLLSPGLLEVSGIGQRSLLKSKGLDVVYDLPGVGENLHDNIRIQTSYKLKPEYLSFDELRFNATFAAEQLALYNDQQPSWYDYTGSGYAYMTWDQVTAQVQPAQSFLSLAEEVADETSPQVPQLEVIFSDGYTGVKGYPTINSTLYGSEFFTLIAAVQHPFSKGSVHINSSSLSIPPIINPNYLSNDYDLQAIITAAKYARLLASTAPLSSVWITEYEPGPVVSTDEDWLAFARNTTLSIYHPVGTCAMLPESYDGVVDSELRVYGVERLRVVDSSIMPILPSAHIQTAVYGIAERAAELITLEPGRTQAKFKPTRPIMSMSRESVKSTFRNHLAIESDQVSRDFTLLQNGPSKDSTRFSDLSMEIRCMIWTYAMPKPRIVAICGGPVDTGVSCYYHSVAHKVPVVLHINHESRKEALKHYRLSFGSLLNHSPIYFDFTRDTLLFPSRHTADMFFKQNRTEIVDPLPGIMRPEHANEKVKRQTERDYVQRELRNLALGQVNSWLDLLYFEKCQKLKVVALSNYGVPLMMPGFLIQRVGTGALVPSDPARKLSDMLSRSAQKRFQSDFELPEIQNLEAFEFAKRYCTTLCHDVQASFTGETFDRTGWKNGHTFGMFAHGHRTNWVV</sequence>
<feature type="domain" description="Glucose-methanol-choline oxidoreductase N-terminal" evidence="3">
    <location>
        <begin position="99"/>
        <end position="122"/>
    </location>
</feature>
<dbReference type="Pfam" id="PF00732">
    <property type="entry name" value="GMC_oxred_N"/>
    <property type="match status" value="1"/>
</dbReference>
<evidence type="ECO:0000256" key="1">
    <source>
        <dbReference type="ARBA" id="ARBA00010790"/>
    </source>
</evidence>
<keyword evidence="2" id="KW-0285">Flavoprotein</keyword>
<dbReference type="InterPro" id="IPR007867">
    <property type="entry name" value="GMC_OxRtase_C"/>
</dbReference>
<evidence type="ECO:0000259" key="3">
    <source>
        <dbReference type="PROSITE" id="PS00623"/>
    </source>
</evidence>
<dbReference type="PANTHER" id="PTHR11552">
    <property type="entry name" value="GLUCOSE-METHANOL-CHOLINE GMC OXIDOREDUCTASE"/>
    <property type="match status" value="1"/>
</dbReference>
<keyword evidence="2" id="KW-0274">FAD</keyword>
<dbReference type="PROSITE" id="PS00624">
    <property type="entry name" value="GMC_OXRED_2"/>
    <property type="match status" value="1"/>
</dbReference>
<dbReference type="SUPFAM" id="SSF51905">
    <property type="entry name" value="FAD/NAD(P)-binding domain"/>
    <property type="match status" value="1"/>
</dbReference>
<dbReference type="GO" id="GO:0050660">
    <property type="term" value="F:flavin adenine dinucleotide binding"/>
    <property type="evidence" value="ECO:0007669"/>
    <property type="project" value="InterPro"/>
</dbReference>
<dbReference type="OrthoDB" id="269227at2759"/>
<evidence type="ECO:0000313" key="6">
    <source>
        <dbReference type="Proteomes" id="UP000469558"/>
    </source>
</evidence>
<keyword evidence="6" id="KW-1185">Reference proteome</keyword>
<gene>
    <name evidence="5" type="primary">xptC_4</name>
    <name evidence="5" type="ORF">LSUE1_G006340</name>
</gene>
<evidence type="ECO:0000259" key="4">
    <source>
        <dbReference type="PROSITE" id="PS00624"/>
    </source>
</evidence>
<comment type="caution">
    <text evidence="5">The sequence shown here is derived from an EMBL/GenBank/DDBJ whole genome shotgun (WGS) entry which is preliminary data.</text>
</comment>
<dbReference type="PROSITE" id="PS00623">
    <property type="entry name" value="GMC_OXRED_1"/>
    <property type="match status" value="1"/>
</dbReference>
<proteinExistence type="inferred from homology"/>
<dbReference type="InterPro" id="IPR000172">
    <property type="entry name" value="GMC_OxRdtase_N"/>
</dbReference>
<dbReference type="Proteomes" id="UP000469558">
    <property type="component" value="Unassembled WGS sequence"/>
</dbReference>
<dbReference type="Pfam" id="PF05199">
    <property type="entry name" value="GMC_oxred_C"/>
    <property type="match status" value="1"/>
</dbReference>
<dbReference type="Pfam" id="PF20150">
    <property type="entry name" value="2EXR"/>
    <property type="match status" value="1"/>
</dbReference>
<evidence type="ECO:0000313" key="5">
    <source>
        <dbReference type="EMBL" id="TVY83510.1"/>
    </source>
</evidence>
<protein>
    <submittedName>
        <fullName evidence="5">Dehydrogenase xptC</fullName>
    </submittedName>
</protein>
<organism evidence="5 6">
    <name type="scientific">Lachnellula suecica</name>
    <dbReference type="NCBI Taxonomy" id="602035"/>
    <lineage>
        <taxon>Eukaryota</taxon>
        <taxon>Fungi</taxon>
        <taxon>Dikarya</taxon>
        <taxon>Ascomycota</taxon>
        <taxon>Pezizomycotina</taxon>
        <taxon>Leotiomycetes</taxon>
        <taxon>Helotiales</taxon>
        <taxon>Lachnaceae</taxon>
        <taxon>Lachnellula</taxon>
    </lineage>
</organism>
<dbReference type="InterPro" id="IPR036188">
    <property type="entry name" value="FAD/NAD-bd_sf"/>
</dbReference>
<accession>A0A8T9CHL7</accession>
<dbReference type="EMBL" id="QGMK01000184">
    <property type="protein sequence ID" value="TVY83510.1"/>
    <property type="molecule type" value="Genomic_DNA"/>
</dbReference>
<dbReference type="InterPro" id="IPR012132">
    <property type="entry name" value="GMC_OxRdtase"/>
</dbReference>
<dbReference type="GO" id="GO:0044550">
    <property type="term" value="P:secondary metabolite biosynthetic process"/>
    <property type="evidence" value="ECO:0007669"/>
    <property type="project" value="TreeGrafter"/>
</dbReference>
<evidence type="ECO:0000256" key="2">
    <source>
        <dbReference type="RuleBase" id="RU003968"/>
    </source>
</evidence>
<feature type="domain" description="Glucose-methanol-choline oxidoreductase N-terminal" evidence="4">
    <location>
        <begin position="249"/>
        <end position="263"/>
    </location>
</feature>
<dbReference type="SUPFAM" id="SSF54373">
    <property type="entry name" value="FAD-linked reductases, C-terminal domain"/>
    <property type="match status" value="1"/>
</dbReference>
<dbReference type="GO" id="GO:0016614">
    <property type="term" value="F:oxidoreductase activity, acting on CH-OH group of donors"/>
    <property type="evidence" value="ECO:0007669"/>
    <property type="project" value="InterPro"/>
</dbReference>